<dbReference type="InterPro" id="IPR010877">
    <property type="entry name" value="Phage_Mu_Gp46"/>
</dbReference>
<dbReference type="EMBL" id="MT141423">
    <property type="protein sequence ID" value="QJA60878.1"/>
    <property type="molecule type" value="Genomic_DNA"/>
</dbReference>
<protein>
    <submittedName>
        <fullName evidence="1">Putative tail protein</fullName>
    </submittedName>
</protein>
<evidence type="ECO:0000313" key="1">
    <source>
        <dbReference type="EMBL" id="QJA60878.1"/>
    </source>
</evidence>
<accession>A0A6M3IUE4</accession>
<proteinExistence type="predicted"/>
<name>A0A6M3IUE4_9ZZZZ</name>
<sequence>MATIPGDIKITWSSDLMVGDFTTDVGDLTNENGLETAVIVSLFTNRRAKDDDILPDPTSLDKQGWWGDQASPDVANDQIGSRIWVYMDRAKTTQETLIQVKQAAEEALQWLIEDKVAVKVEVETERAGSPGNDRLHMLVKIYKSREELVTYEYDFNWASQFE</sequence>
<organism evidence="1">
    <name type="scientific">viral metagenome</name>
    <dbReference type="NCBI Taxonomy" id="1070528"/>
    <lineage>
        <taxon>unclassified sequences</taxon>
        <taxon>metagenomes</taxon>
        <taxon>organismal metagenomes</taxon>
    </lineage>
</organism>
<dbReference type="AlphaFoldDB" id="A0A6M3IUE4"/>
<reference evidence="1" key="1">
    <citation type="submission" date="2020-03" db="EMBL/GenBank/DDBJ databases">
        <title>The deep terrestrial virosphere.</title>
        <authorList>
            <person name="Holmfeldt K."/>
            <person name="Nilsson E."/>
            <person name="Simone D."/>
            <person name="Lopez-Fernandez M."/>
            <person name="Wu X."/>
            <person name="de Brujin I."/>
            <person name="Lundin D."/>
            <person name="Andersson A."/>
            <person name="Bertilsson S."/>
            <person name="Dopson M."/>
        </authorList>
    </citation>
    <scope>NUCLEOTIDE SEQUENCE</scope>
    <source>
        <strain evidence="1">MM415B01035</strain>
    </source>
</reference>
<gene>
    <name evidence="1" type="ORF">MM415B01035_0020</name>
</gene>
<dbReference type="Pfam" id="PF07409">
    <property type="entry name" value="GP46"/>
    <property type="match status" value="1"/>
</dbReference>